<dbReference type="RefSeq" id="WP_185623268.1">
    <property type="nucleotide sequence ID" value="NZ_JABGBW010000001.1"/>
</dbReference>
<organism evidence="2 3">
    <name type="scientific">Peptostreptococcus canis</name>
    <dbReference type="NCBI Taxonomy" id="1159213"/>
    <lineage>
        <taxon>Bacteria</taxon>
        <taxon>Bacillati</taxon>
        <taxon>Bacillota</taxon>
        <taxon>Clostridia</taxon>
        <taxon>Peptostreptococcales</taxon>
        <taxon>Peptostreptococcaceae</taxon>
        <taxon>Peptostreptococcus</taxon>
    </lineage>
</organism>
<evidence type="ECO:0000313" key="3">
    <source>
        <dbReference type="Proteomes" id="UP000713904"/>
    </source>
</evidence>
<name>A0ABR6TJQ7_9FIRM</name>
<dbReference type="EMBL" id="JABGBW010000001">
    <property type="protein sequence ID" value="MBC2575231.1"/>
    <property type="molecule type" value="Genomic_DNA"/>
</dbReference>
<proteinExistence type="predicted"/>
<gene>
    <name evidence="2" type="ORF">HLB29_00835</name>
</gene>
<evidence type="ECO:0000313" key="2">
    <source>
        <dbReference type="EMBL" id="MBC2575231.1"/>
    </source>
</evidence>
<dbReference type="Proteomes" id="UP000713904">
    <property type="component" value="Unassembled WGS sequence"/>
</dbReference>
<accession>A0ABR6TJQ7</accession>
<protein>
    <recommendedName>
        <fullName evidence="4">Phage protein</fullName>
    </recommendedName>
</protein>
<sequence>MSSNIEKQHEYVMKINSELQECTDKYKTFTITDKISEKALKVAENSESYGEIIKKELAVRHRIINDLLKELKAPLTNEQKSKLRYRSRVLISFSIYFIIVTGLFFLLLFCLAKDGYTSEETKVGMALVTGFFVNIIGLVVIIFKYLFDDKNSLMKDMINLITETLKNEE</sequence>
<reference evidence="2 3" key="1">
    <citation type="submission" date="2020-05" db="EMBL/GenBank/DDBJ databases">
        <title>Draft genome of xy-202 and genomic insight in genome of the genus Peptostreptococcus.</title>
        <authorList>
            <person name="Zhang Z."/>
        </authorList>
    </citation>
    <scope>NUCLEOTIDE SEQUENCE [LARGE SCALE GENOMIC DNA]</scope>
    <source>
        <strain evidence="2 3">DSM 27025</strain>
    </source>
</reference>
<keyword evidence="3" id="KW-1185">Reference proteome</keyword>
<feature type="transmembrane region" description="Helical" evidence="1">
    <location>
        <begin position="123"/>
        <end position="147"/>
    </location>
</feature>
<keyword evidence="1" id="KW-0472">Membrane</keyword>
<comment type="caution">
    <text evidence="2">The sequence shown here is derived from an EMBL/GenBank/DDBJ whole genome shotgun (WGS) entry which is preliminary data.</text>
</comment>
<keyword evidence="1" id="KW-0812">Transmembrane</keyword>
<keyword evidence="1" id="KW-1133">Transmembrane helix</keyword>
<evidence type="ECO:0008006" key="4">
    <source>
        <dbReference type="Google" id="ProtNLM"/>
    </source>
</evidence>
<feature type="transmembrane region" description="Helical" evidence="1">
    <location>
        <begin position="89"/>
        <end position="111"/>
    </location>
</feature>
<evidence type="ECO:0000256" key="1">
    <source>
        <dbReference type="SAM" id="Phobius"/>
    </source>
</evidence>